<feature type="transmembrane region" description="Helical" evidence="7">
    <location>
        <begin position="327"/>
        <end position="351"/>
    </location>
</feature>
<keyword evidence="4 7" id="KW-1133">Transmembrane helix</keyword>
<comment type="caution">
    <text evidence="9">The sequence shown here is derived from an EMBL/GenBank/DDBJ whole genome shotgun (WGS) entry which is preliminary data.</text>
</comment>
<evidence type="ECO:0000256" key="2">
    <source>
        <dbReference type="ARBA" id="ARBA00022448"/>
    </source>
</evidence>
<keyword evidence="10" id="KW-1185">Reference proteome</keyword>
<dbReference type="PANTHER" id="PTHR23506">
    <property type="entry name" value="GH10249P"/>
    <property type="match status" value="1"/>
</dbReference>
<feature type="region of interest" description="Disordered" evidence="6">
    <location>
        <begin position="1"/>
        <end position="37"/>
    </location>
</feature>
<dbReference type="PROSITE" id="PS50850">
    <property type="entry name" value="MFS"/>
    <property type="match status" value="1"/>
</dbReference>
<dbReference type="Gene3D" id="1.20.1250.20">
    <property type="entry name" value="MFS general substrate transporter like domains"/>
    <property type="match status" value="2"/>
</dbReference>
<dbReference type="GO" id="GO:0016020">
    <property type="term" value="C:membrane"/>
    <property type="evidence" value="ECO:0007669"/>
    <property type="project" value="UniProtKB-SubCell"/>
</dbReference>
<feature type="transmembrane region" description="Helical" evidence="7">
    <location>
        <begin position="144"/>
        <end position="165"/>
    </location>
</feature>
<reference evidence="9" key="1">
    <citation type="submission" date="2020-10" db="EMBL/GenBank/DDBJ databases">
        <title>Unveiling of a novel bifunctional photoreceptor, Dualchrome1, isolated from a cosmopolitan green alga.</title>
        <authorList>
            <person name="Suzuki S."/>
            <person name="Kawachi M."/>
        </authorList>
    </citation>
    <scope>NUCLEOTIDE SEQUENCE</scope>
    <source>
        <strain evidence="9">NIES 2893</strain>
    </source>
</reference>
<protein>
    <recommendedName>
        <fullName evidence="8">Major facilitator superfamily (MFS) profile domain-containing protein</fullName>
    </recommendedName>
</protein>
<dbReference type="EMBL" id="BNJQ01000021">
    <property type="protein sequence ID" value="GHP08644.1"/>
    <property type="molecule type" value="Genomic_DNA"/>
</dbReference>
<name>A0A830HN95_9CHLO</name>
<feature type="transmembrane region" description="Helical" evidence="7">
    <location>
        <begin position="115"/>
        <end position="138"/>
    </location>
</feature>
<feature type="domain" description="Major facilitator superfamily (MFS) profile" evidence="8">
    <location>
        <begin position="49"/>
        <end position="455"/>
    </location>
</feature>
<dbReference type="InterPro" id="IPR011701">
    <property type="entry name" value="MFS"/>
</dbReference>
<dbReference type="PANTHER" id="PTHR23506:SF26">
    <property type="entry name" value="MFS-TYPE TRANSPORTER SLC18B1"/>
    <property type="match status" value="1"/>
</dbReference>
<evidence type="ECO:0000256" key="3">
    <source>
        <dbReference type="ARBA" id="ARBA00022692"/>
    </source>
</evidence>
<comment type="subcellular location">
    <subcellularLocation>
        <location evidence="1">Membrane</location>
        <topology evidence="1">Multi-pass membrane protein</topology>
    </subcellularLocation>
</comment>
<dbReference type="GO" id="GO:0022857">
    <property type="term" value="F:transmembrane transporter activity"/>
    <property type="evidence" value="ECO:0007669"/>
    <property type="project" value="InterPro"/>
</dbReference>
<feature type="transmembrane region" description="Helical" evidence="7">
    <location>
        <begin position="297"/>
        <end position="315"/>
    </location>
</feature>
<feature type="transmembrane region" description="Helical" evidence="7">
    <location>
        <begin position="83"/>
        <end position="103"/>
    </location>
</feature>
<organism evidence="9 10">
    <name type="scientific">Pycnococcus provasolii</name>
    <dbReference type="NCBI Taxonomy" id="41880"/>
    <lineage>
        <taxon>Eukaryota</taxon>
        <taxon>Viridiplantae</taxon>
        <taxon>Chlorophyta</taxon>
        <taxon>Pseudoscourfieldiophyceae</taxon>
        <taxon>Pseudoscourfieldiales</taxon>
        <taxon>Pycnococcaceae</taxon>
        <taxon>Pycnococcus</taxon>
    </lineage>
</organism>
<feature type="transmembrane region" description="Helical" evidence="7">
    <location>
        <begin position="177"/>
        <end position="198"/>
    </location>
</feature>
<dbReference type="SUPFAM" id="SSF103473">
    <property type="entry name" value="MFS general substrate transporter"/>
    <property type="match status" value="1"/>
</dbReference>
<evidence type="ECO:0000313" key="9">
    <source>
        <dbReference type="EMBL" id="GHP08644.1"/>
    </source>
</evidence>
<evidence type="ECO:0000313" key="10">
    <source>
        <dbReference type="Proteomes" id="UP000660262"/>
    </source>
</evidence>
<keyword evidence="5 7" id="KW-0472">Membrane</keyword>
<feature type="transmembrane region" description="Helical" evidence="7">
    <location>
        <begin position="257"/>
        <end position="277"/>
    </location>
</feature>
<dbReference type="InterPro" id="IPR036259">
    <property type="entry name" value="MFS_trans_sf"/>
</dbReference>
<dbReference type="InterPro" id="IPR050930">
    <property type="entry name" value="MFS_Vesicular_Transporter"/>
</dbReference>
<dbReference type="Pfam" id="PF07690">
    <property type="entry name" value="MFS_1"/>
    <property type="match status" value="1"/>
</dbReference>
<keyword evidence="3 7" id="KW-0812">Transmembrane</keyword>
<dbReference type="InterPro" id="IPR020846">
    <property type="entry name" value="MFS_dom"/>
</dbReference>
<feature type="region of interest" description="Disordered" evidence="6">
    <location>
        <begin position="232"/>
        <end position="254"/>
    </location>
</feature>
<evidence type="ECO:0000256" key="1">
    <source>
        <dbReference type="ARBA" id="ARBA00004141"/>
    </source>
</evidence>
<dbReference type="OrthoDB" id="446368at2759"/>
<feature type="transmembrane region" description="Helical" evidence="7">
    <location>
        <begin position="363"/>
        <end position="384"/>
    </location>
</feature>
<feature type="transmembrane region" description="Helical" evidence="7">
    <location>
        <begin position="47"/>
        <end position="71"/>
    </location>
</feature>
<evidence type="ECO:0000256" key="7">
    <source>
        <dbReference type="SAM" id="Phobius"/>
    </source>
</evidence>
<dbReference type="AlphaFoldDB" id="A0A830HN95"/>
<feature type="region of interest" description="Disordered" evidence="6">
    <location>
        <begin position="485"/>
        <end position="504"/>
    </location>
</feature>
<gene>
    <name evidence="9" type="ORF">PPROV_000738100</name>
</gene>
<evidence type="ECO:0000259" key="8">
    <source>
        <dbReference type="PROSITE" id="PS50850"/>
    </source>
</evidence>
<feature type="transmembrane region" description="Helical" evidence="7">
    <location>
        <begin position="210"/>
        <end position="229"/>
    </location>
</feature>
<keyword evidence="2" id="KW-0813">Transport</keyword>
<evidence type="ECO:0000256" key="5">
    <source>
        <dbReference type="ARBA" id="ARBA00023136"/>
    </source>
</evidence>
<dbReference type="Proteomes" id="UP000660262">
    <property type="component" value="Unassembled WGS sequence"/>
</dbReference>
<proteinExistence type="predicted"/>
<accession>A0A830HN95</accession>
<evidence type="ECO:0000256" key="4">
    <source>
        <dbReference type="ARBA" id="ARBA00022989"/>
    </source>
</evidence>
<evidence type="ECO:0000256" key="6">
    <source>
        <dbReference type="SAM" id="MobiDB-lite"/>
    </source>
</evidence>
<sequence>MPPPSAGDADGDGGESGGGESDLSAAATHDDGSSSLEANKRGGAGSALLVIIVLLNAFLGNVLVSLLAPFLPEQLAKMNISQIYSGILFTIFPVAVVISAPLMTSVSNRIGRPTLAAIGIATQGLASVLFGYSVAITASSTQALVVMILSRFTCGVGAGAANLAVFSAAADTFEHSLASVMAAVEVLIGVGFAAGPVVGQMLYLAGGFSLPFLVLGLITAVAAPAAAWLPSQQQNTEQTHRQDEQENGSSAPKRSALTTPLVLSGGVLLLGTAIFGFVEPILALHLTEDDGVSQKHVAYYFLAINIPYLLAAPLVGHVADRVGHARVLFFGSAACGATLIMMGPIGMRAFFVSSPSAKARADAILLSVMGLWQALSLIPALPAMKSGAAASGSEAVVALFNGFQQTGLALGPIAGSLMTHMFGGYRSAVELLGIVVVGYTVICLVISTLCLQRSEEMKLGDEESTTTPLLTRDDDYDVDDGNVVGRGLSEPIEAPTTTTPISATAASPSSFAATRVGSFRGAASPLTSGALVSRLYSNNNNTDERN</sequence>
<feature type="transmembrane region" description="Helical" evidence="7">
    <location>
        <begin position="396"/>
        <end position="419"/>
    </location>
</feature>
<feature type="transmembrane region" description="Helical" evidence="7">
    <location>
        <begin position="431"/>
        <end position="451"/>
    </location>
</feature>